<evidence type="ECO:0000256" key="2">
    <source>
        <dbReference type="ARBA" id="ARBA00022448"/>
    </source>
</evidence>
<evidence type="ECO:0000313" key="10">
    <source>
        <dbReference type="Proteomes" id="UP001446871"/>
    </source>
</evidence>
<evidence type="ECO:0000256" key="5">
    <source>
        <dbReference type="ARBA" id="ARBA00023136"/>
    </source>
</evidence>
<evidence type="ECO:0000256" key="3">
    <source>
        <dbReference type="ARBA" id="ARBA00022692"/>
    </source>
</evidence>
<evidence type="ECO:0000259" key="8">
    <source>
        <dbReference type="PROSITE" id="PS50850"/>
    </source>
</evidence>
<dbReference type="SUPFAM" id="SSF103473">
    <property type="entry name" value="MFS general substrate transporter"/>
    <property type="match status" value="1"/>
</dbReference>
<dbReference type="Pfam" id="PF07690">
    <property type="entry name" value="MFS_1"/>
    <property type="match status" value="1"/>
</dbReference>
<feature type="transmembrane region" description="Helical" evidence="7">
    <location>
        <begin position="188"/>
        <end position="211"/>
    </location>
</feature>
<dbReference type="Gene3D" id="1.20.1250.20">
    <property type="entry name" value="MFS general substrate transporter like domains"/>
    <property type="match status" value="2"/>
</dbReference>
<dbReference type="PANTHER" id="PTHR43791">
    <property type="entry name" value="PERMEASE-RELATED"/>
    <property type="match status" value="1"/>
</dbReference>
<dbReference type="InterPro" id="IPR036259">
    <property type="entry name" value="MFS_trans_sf"/>
</dbReference>
<dbReference type="EMBL" id="JAQQWM010000001">
    <property type="protein sequence ID" value="KAK8082937.1"/>
    <property type="molecule type" value="Genomic_DNA"/>
</dbReference>
<feature type="transmembrane region" description="Helical" evidence="7">
    <location>
        <begin position="273"/>
        <end position="296"/>
    </location>
</feature>
<feature type="non-terminal residue" evidence="9">
    <location>
        <position position="1"/>
    </location>
</feature>
<keyword evidence="10" id="KW-1185">Reference proteome</keyword>
<evidence type="ECO:0000256" key="6">
    <source>
        <dbReference type="SAM" id="MobiDB-lite"/>
    </source>
</evidence>
<accession>A0ABR1WHH4</accession>
<feature type="transmembrane region" description="Helical" evidence="7">
    <location>
        <begin position="79"/>
        <end position="100"/>
    </location>
</feature>
<dbReference type="PROSITE" id="PS50850">
    <property type="entry name" value="MFS"/>
    <property type="match status" value="1"/>
</dbReference>
<evidence type="ECO:0000256" key="7">
    <source>
        <dbReference type="SAM" id="Phobius"/>
    </source>
</evidence>
<feature type="transmembrane region" description="Helical" evidence="7">
    <location>
        <begin position="223"/>
        <end position="240"/>
    </location>
</feature>
<feature type="transmembrane region" description="Helical" evidence="7">
    <location>
        <begin position="247"/>
        <end position="267"/>
    </location>
</feature>
<dbReference type="Proteomes" id="UP001446871">
    <property type="component" value="Unassembled WGS sequence"/>
</dbReference>
<evidence type="ECO:0000256" key="4">
    <source>
        <dbReference type="ARBA" id="ARBA00022989"/>
    </source>
</evidence>
<comment type="subcellular location">
    <subcellularLocation>
        <location evidence="1">Membrane</location>
        <topology evidence="1">Multi-pass membrane protein</topology>
    </subcellularLocation>
</comment>
<feature type="region of interest" description="Disordered" evidence="6">
    <location>
        <begin position="1"/>
        <end position="24"/>
    </location>
</feature>
<name>A0ABR1WHH4_9PEZI</name>
<dbReference type="PANTHER" id="PTHR43791:SF46">
    <property type="entry name" value="MAJOR FACILITATOR SUPERFAMILY (MFS) PROFILE DOMAIN-CONTAINING PROTEIN-RELATED"/>
    <property type="match status" value="1"/>
</dbReference>
<organism evidence="9 10">
    <name type="scientific">Apiospora saccharicola</name>
    <dbReference type="NCBI Taxonomy" id="335842"/>
    <lineage>
        <taxon>Eukaryota</taxon>
        <taxon>Fungi</taxon>
        <taxon>Dikarya</taxon>
        <taxon>Ascomycota</taxon>
        <taxon>Pezizomycotina</taxon>
        <taxon>Sordariomycetes</taxon>
        <taxon>Xylariomycetidae</taxon>
        <taxon>Amphisphaeriales</taxon>
        <taxon>Apiosporaceae</taxon>
        <taxon>Apiospora</taxon>
    </lineage>
</organism>
<comment type="caution">
    <text evidence="9">The sequence shown here is derived from an EMBL/GenBank/DDBJ whole genome shotgun (WGS) entry which is preliminary data.</text>
</comment>
<reference evidence="9 10" key="1">
    <citation type="submission" date="2023-01" db="EMBL/GenBank/DDBJ databases">
        <title>Analysis of 21 Apiospora genomes using comparative genomics revels a genus with tremendous synthesis potential of carbohydrate active enzymes and secondary metabolites.</title>
        <authorList>
            <person name="Sorensen T."/>
        </authorList>
    </citation>
    <scope>NUCLEOTIDE SEQUENCE [LARGE SCALE GENOMIC DNA]</scope>
    <source>
        <strain evidence="9 10">CBS 83171</strain>
    </source>
</reference>
<protein>
    <submittedName>
        <fullName evidence="9">MFS general substrate transporter</fullName>
    </submittedName>
</protein>
<keyword evidence="4 7" id="KW-1133">Transmembrane helix</keyword>
<keyword evidence="5 7" id="KW-0472">Membrane</keyword>
<feature type="transmembrane region" description="Helical" evidence="7">
    <location>
        <begin position="112"/>
        <end position="134"/>
    </location>
</feature>
<feature type="domain" description="Major facilitator superfamily (MFS) profile" evidence="8">
    <location>
        <begin position="1"/>
        <end position="366"/>
    </location>
</feature>
<sequence length="394" mass="44087">SGVEEKDEPRIEAPAHNTYHPGSDDALPYNDDASVGLVQNYAGLLATRFFLGLFETGMFPGCFYLLSMWYRRDEAQKRYSLFFSSTSLAGAFGGLLASAIGKMDGIRGYHGWRWIFILEGTLTALVGMVFLFTFPSFPEQAMWFQEDEREYVKARLRADQGHNAVERKISLRDVGAVLKDYRVILGGLMYFGLIVPAYGYAFFAPTIIATYKYNAIQTQLRSVPPWAASFVFSLVIAAISDRFKHRYLFTLIPMLLSFAGFGILLNVHDNLDLQYGALFLVVMGIYGSMPITVCWFNMNLAGHHRRSIGTAWQIGFGNIGGIIATYAFDDPPYFKKGYSIGVAFTALSAASCAAYLAAIMVENKRRAKAVRNVGLSEYEKGELGDLNPEFRYMY</sequence>
<feature type="transmembrane region" description="Helical" evidence="7">
    <location>
        <begin position="49"/>
        <end position="67"/>
    </location>
</feature>
<dbReference type="InterPro" id="IPR020846">
    <property type="entry name" value="MFS_dom"/>
</dbReference>
<dbReference type="InterPro" id="IPR011701">
    <property type="entry name" value="MFS"/>
</dbReference>
<proteinExistence type="predicted"/>
<feature type="transmembrane region" description="Helical" evidence="7">
    <location>
        <begin position="308"/>
        <end position="328"/>
    </location>
</feature>
<evidence type="ECO:0000256" key="1">
    <source>
        <dbReference type="ARBA" id="ARBA00004141"/>
    </source>
</evidence>
<feature type="transmembrane region" description="Helical" evidence="7">
    <location>
        <begin position="340"/>
        <end position="361"/>
    </location>
</feature>
<evidence type="ECO:0000313" key="9">
    <source>
        <dbReference type="EMBL" id="KAK8082937.1"/>
    </source>
</evidence>
<gene>
    <name evidence="9" type="ORF">PG996_001718</name>
</gene>
<keyword evidence="2" id="KW-0813">Transport</keyword>
<keyword evidence="3 7" id="KW-0812">Transmembrane</keyword>